<reference evidence="2" key="1">
    <citation type="submission" date="2023-06" db="EMBL/GenBank/DDBJ databases">
        <title>Two novel species of Acinetobacter isolated from motorbike repairing workshop in Vietnam.</title>
        <authorList>
            <person name="Le N.T.T."/>
        </authorList>
    </citation>
    <scope>NUCLEOTIDE SEQUENCE</scope>
    <source>
        <strain evidence="2">VNH17</strain>
    </source>
</reference>
<keyword evidence="3" id="KW-1185">Reference proteome</keyword>
<accession>A0ABT7WKJ0</accession>
<feature type="transmembrane region" description="Helical" evidence="1">
    <location>
        <begin position="45"/>
        <end position="63"/>
    </location>
</feature>
<protein>
    <submittedName>
        <fullName evidence="2">Uncharacterized protein</fullName>
    </submittedName>
</protein>
<keyword evidence="1" id="KW-1133">Transmembrane helix</keyword>
<feature type="transmembrane region" description="Helical" evidence="1">
    <location>
        <begin position="21"/>
        <end position="39"/>
    </location>
</feature>
<name>A0ABT7WKJ0_9GAMM</name>
<keyword evidence="1" id="KW-0812">Transmembrane</keyword>
<proteinExistence type="predicted"/>
<dbReference type="RefSeq" id="WP_267979426.1">
    <property type="nucleotide sequence ID" value="NZ_JAPQKF010000001.1"/>
</dbReference>
<dbReference type="Proteomes" id="UP001168524">
    <property type="component" value="Unassembled WGS sequence"/>
</dbReference>
<organism evidence="2 3">
    <name type="scientific">Acinetobacter thutiue</name>
    <dbReference type="NCBI Taxonomy" id="2998078"/>
    <lineage>
        <taxon>Bacteria</taxon>
        <taxon>Pseudomonadati</taxon>
        <taxon>Pseudomonadota</taxon>
        <taxon>Gammaproteobacteria</taxon>
        <taxon>Moraxellales</taxon>
        <taxon>Moraxellaceae</taxon>
        <taxon>Acinetobacter</taxon>
    </lineage>
</organism>
<gene>
    <name evidence="2" type="ORF">QTA56_02750</name>
</gene>
<dbReference type="EMBL" id="JAUDZE010000001">
    <property type="protein sequence ID" value="MDN0013158.1"/>
    <property type="molecule type" value="Genomic_DNA"/>
</dbReference>
<evidence type="ECO:0000256" key="1">
    <source>
        <dbReference type="SAM" id="Phobius"/>
    </source>
</evidence>
<evidence type="ECO:0000313" key="2">
    <source>
        <dbReference type="EMBL" id="MDN0013158.1"/>
    </source>
</evidence>
<evidence type="ECO:0000313" key="3">
    <source>
        <dbReference type="Proteomes" id="UP001168524"/>
    </source>
</evidence>
<sequence length="84" mass="8751">MEKQNEQRKQDLRSKVNDITTKVAVVATPLIMATGAHAADGDVDVGVLAIGGLAAGAAAIFAVKSAPSLLMWGYNQILGFLKRG</sequence>
<keyword evidence="1" id="KW-0472">Membrane</keyword>
<comment type="caution">
    <text evidence="2">The sequence shown here is derived from an EMBL/GenBank/DDBJ whole genome shotgun (WGS) entry which is preliminary data.</text>
</comment>